<dbReference type="EC" id="3.-.-.-" evidence="5"/>
<dbReference type="InterPro" id="IPR036265">
    <property type="entry name" value="HIT-like_sf"/>
</dbReference>
<evidence type="ECO:0000256" key="1">
    <source>
        <dbReference type="PIRSR" id="PIRSR601310-1"/>
    </source>
</evidence>
<dbReference type="Gene3D" id="3.30.428.10">
    <property type="entry name" value="HIT-like"/>
    <property type="match status" value="1"/>
</dbReference>
<dbReference type="RefSeq" id="WP_156743752.1">
    <property type="nucleotide sequence ID" value="NZ_CACRYJ010000071.1"/>
</dbReference>
<dbReference type="EMBL" id="CACRYJ010000071">
    <property type="protein sequence ID" value="VZO40486.1"/>
    <property type="molecule type" value="Genomic_DNA"/>
</dbReference>
<comment type="caution">
    <text evidence="5">The sequence shown here is derived from an EMBL/GenBank/DDBJ whole genome shotgun (WGS) entry which is preliminary data.</text>
</comment>
<dbReference type="GO" id="GO:0009117">
    <property type="term" value="P:nucleotide metabolic process"/>
    <property type="evidence" value="ECO:0007669"/>
    <property type="project" value="TreeGrafter"/>
</dbReference>
<evidence type="ECO:0000256" key="3">
    <source>
        <dbReference type="PROSITE-ProRule" id="PRU00464"/>
    </source>
</evidence>
<accession>A0A7M4DSP2</accession>
<feature type="short sequence motif" description="Histidine triad motif" evidence="2 3">
    <location>
        <begin position="91"/>
        <end position="95"/>
    </location>
</feature>
<dbReference type="PROSITE" id="PS51084">
    <property type="entry name" value="HIT_2"/>
    <property type="match status" value="1"/>
</dbReference>
<keyword evidence="5" id="KW-0378">Hydrolase</keyword>
<dbReference type="InterPro" id="IPR001310">
    <property type="entry name" value="Histidine_triad_HIT"/>
</dbReference>
<evidence type="ECO:0000313" key="6">
    <source>
        <dbReference type="Proteomes" id="UP000419743"/>
    </source>
</evidence>
<name>A0A7M4DSP2_9MICO</name>
<evidence type="ECO:0000256" key="2">
    <source>
        <dbReference type="PIRSR" id="PIRSR601310-3"/>
    </source>
</evidence>
<proteinExistence type="predicted"/>
<dbReference type="PANTHER" id="PTHR46648">
    <property type="entry name" value="HIT FAMILY PROTEIN 1"/>
    <property type="match status" value="1"/>
</dbReference>
<dbReference type="PRINTS" id="PR00332">
    <property type="entry name" value="HISTRIAD"/>
</dbReference>
<dbReference type="SUPFAM" id="SSF54197">
    <property type="entry name" value="HIT-like"/>
    <property type="match status" value="1"/>
</dbReference>
<feature type="domain" description="HIT" evidence="4">
    <location>
        <begin position="4"/>
        <end position="107"/>
    </location>
</feature>
<protein>
    <submittedName>
        <fullName evidence="5">HIT-like protein</fullName>
        <ecNumber evidence="5">3.-.-.-</ecNumber>
    </submittedName>
</protein>
<keyword evidence="6" id="KW-1185">Reference proteome</keyword>
<evidence type="ECO:0000313" key="5">
    <source>
        <dbReference type="EMBL" id="VZO40486.1"/>
    </source>
</evidence>
<gene>
    <name evidence="5" type="ORF">HALOF300_05190</name>
</gene>
<dbReference type="AlphaFoldDB" id="A0A7M4DSP2"/>
<dbReference type="Proteomes" id="UP000419743">
    <property type="component" value="Unassembled WGS sequence"/>
</dbReference>
<reference evidence="5 6" key="1">
    <citation type="submission" date="2019-11" db="EMBL/GenBank/DDBJ databases">
        <authorList>
            <person name="Criscuolo A."/>
        </authorList>
    </citation>
    <scope>NUCLEOTIDE SEQUENCE [LARGE SCALE GENOMIC DNA]</scope>
    <source>
        <strain evidence="5">CIP111667</strain>
    </source>
</reference>
<dbReference type="Pfam" id="PF01230">
    <property type="entry name" value="HIT"/>
    <property type="match status" value="1"/>
</dbReference>
<dbReference type="GO" id="GO:0016787">
    <property type="term" value="F:hydrolase activity"/>
    <property type="evidence" value="ECO:0007669"/>
    <property type="project" value="UniProtKB-KW"/>
</dbReference>
<sequence>MATLFTRIIDGDIPGRFVWADEICVAFLTIQPRRLGHTMVVPRAEVDQWVDLPADVAAHVFAVAQMIGVAQRSAFDAQRIGVLIEGYEVPHAHVHVWPSRTPDDFDLRNVMREVPDADADRAAATLREQLRRDGHAEFVPEH</sequence>
<feature type="active site" description="Tele-AMP-histidine intermediate" evidence="1">
    <location>
        <position position="93"/>
    </location>
</feature>
<organism evidence="5 6">
    <name type="scientific">Occultella aeris</name>
    <dbReference type="NCBI Taxonomy" id="2761496"/>
    <lineage>
        <taxon>Bacteria</taxon>
        <taxon>Bacillati</taxon>
        <taxon>Actinomycetota</taxon>
        <taxon>Actinomycetes</taxon>
        <taxon>Micrococcales</taxon>
        <taxon>Ruaniaceae</taxon>
        <taxon>Occultella</taxon>
    </lineage>
</organism>
<evidence type="ECO:0000259" key="4">
    <source>
        <dbReference type="PROSITE" id="PS51084"/>
    </source>
</evidence>
<dbReference type="InterPro" id="IPR011146">
    <property type="entry name" value="HIT-like"/>
</dbReference>
<dbReference type="PANTHER" id="PTHR46648:SF1">
    <property type="entry name" value="ADENOSINE 5'-MONOPHOSPHORAMIDASE HNT1"/>
    <property type="match status" value="1"/>
</dbReference>